<proteinExistence type="predicted"/>
<dbReference type="Gene3D" id="2.30.110.40">
    <property type="entry name" value="Phage tail tube protein"/>
    <property type="match status" value="1"/>
</dbReference>
<sequence>MSNDNVKMKARDTIAAKLAECFITIGTRRYNFMNMIDMEAKVDKTKAKVPRLGAIMVGHKSCGMEGTFSGTAHYNQSVMRQCLADYKNTGEDVYFEMQITNDDRTSSAKRQTVIFYDCNTDGGVLAKFDADGEYLDEEIKGTFEDFSIPESFTELTGFLTN</sequence>
<name>A0A8S5MSA2_9CAUD</name>
<protein>
    <submittedName>
        <fullName evidence="1">Tail tube protein</fullName>
    </submittedName>
</protein>
<dbReference type="InterPro" id="IPR018989">
    <property type="entry name" value="DUF2001"/>
</dbReference>
<dbReference type="SUPFAM" id="SSF69279">
    <property type="entry name" value="Phage tail proteins"/>
    <property type="match status" value="1"/>
</dbReference>
<evidence type="ECO:0000313" key="1">
    <source>
        <dbReference type="EMBL" id="DAD84951.1"/>
    </source>
</evidence>
<dbReference type="EMBL" id="BK014970">
    <property type="protein sequence ID" value="DAD84951.1"/>
    <property type="molecule type" value="Genomic_DNA"/>
</dbReference>
<accession>A0A8S5MSA2</accession>
<reference evidence="1" key="1">
    <citation type="journal article" date="2021" name="Proc. Natl. Acad. Sci. U.S.A.">
        <title>A Catalog of Tens of Thousands of Viruses from Human Metagenomes Reveals Hidden Associations with Chronic Diseases.</title>
        <authorList>
            <person name="Tisza M.J."/>
            <person name="Buck C.B."/>
        </authorList>
    </citation>
    <scope>NUCLEOTIDE SEQUENCE</scope>
    <source>
        <strain evidence="1">CtD6g5</strain>
    </source>
</reference>
<organism evidence="1">
    <name type="scientific">Siphoviridae sp. ctD6g5</name>
    <dbReference type="NCBI Taxonomy" id="2826196"/>
    <lineage>
        <taxon>Viruses</taxon>
        <taxon>Duplodnaviria</taxon>
        <taxon>Heunggongvirae</taxon>
        <taxon>Uroviricota</taxon>
        <taxon>Caudoviricetes</taxon>
    </lineage>
</organism>
<dbReference type="InterPro" id="IPR038628">
    <property type="entry name" value="XkdM-like_sf"/>
</dbReference>
<dbReference type="Pfam" id="PF09393">
    <property type="entry name" value="DUF2001"/>
    <property type="match status" value="1"/>
</dbReference>